<protein>
    <submittedName>
        <fullName evidence="5">NADPH-dependent oxidoreductase</fullName>
    </submittedName>
</protein>
<evidence type="ECO:0000256" key="3">
    <source>
        <dbReference type="ARBA" id="ARBA00023002"/>
    </source>
</evidence>
<gene>
    <name evidence="5" type="ORF">D0Z08_05360</name>
</gene>
<keyword evidence="2" id="KW-0288">FMN</keyword>
<evidence type="ECO:0000256" key="2">
    <source>
        <dbReference type="ARBA" id="ARBA00022643"/>
    </source>
</evidence>
<keyword evidence="3" id="KW-0560">Oxidoreductase</keyword>
<evidence type="ECO:0000313" key="5">
    <source>
        <dbReference type="EMBL" id="RHW28393.1"/>
    </source>
</evidence>
<evidence type="ECO:0000256" key="1">
    <source>
        <dbReference type="ARBA" id="ARBA00022630"/>
    </source>
</evidence>
<dbReference type="OrthoDB" id="4945646at2"/>
<keyword evidence="6" id="KW-1185">Reference proteome</keyword>
<dbReference type="InterPro" id="IPR051814">
    <property type="entry name" value="NAD(P)H-dep_FMN_reductase"/>
</dbReference>
<dbReference type="SUPFAM" id="SSF52218">
    <property type="entry name" value="Flavoproteins"/>
    <property type="match status" value="1"/>
</dbReference>
<dbReference type="Pfam" id="PF03358">
    <property type="entry name" value="FMN_red"/>
    <property type="match status" value="1"/>
</dbReference>
<sequence length="187" mass="19339">MAHSVTFDLRVLGLIGSPGAGGFTSQVVDAVLAGSRSAGASAFAYELCDGDQDGAAAQVQRADAIVFGSPTYRASHTALVASLLERLERRTPPERGGPLAGKAAAIVMTGASDCHFLATEKLRTTLSCFFAVQVLAPSLYVGQTNRQTDRALDEASRITAALHGKALVELSRAVRAGSALQSLAPIV</sequence>
<name>A0A417Y6T1_9ACTN</name>
<dbReference type="GO" id="GO:0016491">
    <property type="term" value="F:oxidoreductase activity"/>
    <property type="evidence" value="ECO:0007669"/>
    <property type="project" value="UniProtKB-KW"/>
</dbReference>
<evidence type="ECO:0000313" key="6">
    <source>
        <dbReference type="Proteomes" id="UP000283644"/>
    </source>
</evidence>
<comment type="caution">
    <text evidence="5">The sequence shown here is derived from an EMBL/GenBank/DDBJ whole genome shotgun (WGS) entry which is preliminary data.</text>
</comment>
<dbReference type="EMBL" id="QXGH01000010">
    <property type="protein sequence ID" value="RHW28393.1"/>
    <property type="molecule type" value="Genomic_DNA"/>
</dbReference>
<dbReference type="InterPro" id="IPR005025">
    <property type="entry name" value="FMN_Rdtase-like_dom"/>
</dbReference>
<evidence type="ECO:0000259" key="4">
    <source>
        <dbReference type="Pfam" id="PF03358"/>
    </source>
</evidence>
<proteinExistence type="predicted"/>
<accession>A0A417Y6T1</accession>
<organism evidence="5 6">
    <name type="scientific">Nocardioides immobilis</name>
    <dbReference type="NCBI Taxonomy" id="2049295"/>
    <lineage>
        <taxon>Bacteria</taxon>
        <taxon>Bacillati</taxon>
        <taxon>Actinomycetota</taxon>
        <taxon>Actinomycetes</taxon>
        <taxon>Propionibacteriales</taxon>
        <taxon>Nocardioidaceae</taxon>
        <taxon>Nocardioides</taxon>
    </lineage>
</organism>
<keyword evidence="1" id="KW-0285">Flavoprotein</keyword>
<dbReference type="PANTHER" id="PTHR43408">
    <property type="entry name" value="FMN REDUCTASE (NADPH)"/>
    <property type="match status" value="1"/>
</dbReference>
<dbReference type="PANTHER" id="PTHR43408:SF2">
    <property type="entry name" value="FMN REDUCTASE (NADPH)"/>
    <property type="match status" value="1"/>
</dbReference>
<dbReference type="AlphaFoldDB" id="A0A417Y6T1"/>
<feature type="domain" description="NADPH-dependent FMN reductase-like" evidence="4">
    <location>
        <begin position="10"/>
        <end position="144"/>
    </location>
</feature>
<reference evidence="5 6" key="1">
    <citation type="submission" date="2018-09" db="EMBL/GenBank/DDBJ databases">
        <title>Genome sequencing of Nocardioides immobilis CCTCC AB 2017083 for comparison to Nocardioides silvaticus.</title>
        <authorList>
            <person name="Li C."/>
            <person name="Wang G."/>
        </authorList>
    </citation>
    <scope>NUCLEOTIDE SEQUENCE [LARGE SCALE GENOMIC DNA]</scope>
    <source>
        <strain evidence="5 6">CCTCC AB 2017083</strain>
    </source>
</reference>
<dbReference type="Gene3D" id="3.40.50.360">
    <property type="match status" value="1"/>
</dbReference>
<dbReference type="InterPro" id="IPR029039">
    <property type="entry name" value="Flavoprotein-like_sf"/>
</dbReference>
<dbReference type="Proteomes" id="UP000283644">
    <property type="component" value="Unassembled WGS sequence"/>
</dbReference>